<dbReference type="InterPro" id="IPR000866">
    <property type="entry name" value="AhpC/TSA"/>
</dbReference>
<dbReference type="GO" id="GO:0016209">
    <property type="term" value="F:antioxidant activity"/>
    <property type="evidence" value="ECO:0007669"/>
    <property type="project" value="InterPro"/>
</dbReference>
<proteinExistence type="predicted"/>
<dbReference type="SUPFAM" id="SSF52833">
    <property type="entry name" value="Thioredoxin-like"/>
    <property type="match status" value="1"/>
</dbReference>
<organism evidence="2 3">
    <name type="scientific">Neohortaea acidophila</name>
    <dbReference type="NCBI Taxonomy" id="245834"/>
    <lineage>
        <taxon>Eukaryota</taxon>
        <taxon>Fungi</taxon>
        <taxon>Dikarya</taxon>
        <taxon>Ascomycota</taxon>
        <taxon>Pezizomycotina</taxon>
        <taxon>Dothideomycetes</taxon>
        <taxon>Dothideomycetidae</taxon>
        <taxon>Mycosphaerellales</taxon>
        <taxon>Teratosphaeriaceae</taxon>
        <taxon>Neohortaea</taxon>
    </lineage>
</organism>
<name>A0A6A6PWY0_9PEZI</name>
<evidence type="ECO:0000313" key="2">
    <source>
        <dbReference type="EMBL" id="KAF2484525.1"/>
    </source>
</evidence>
<dbReference type="Gene3D" id="3.40.30.10">
    <property type="entry name" value="Glutaredoxin"/>
    <property type="match status" value="1"/>
</dbReference>
<keyword evidence="3" id="KW-1185">Reference proteome</keyword>
<accession>A0A6A6PWY0</accession>
<gene>
    <name evidence="2" type="ORF">BDY17DRAFT_295813</name>
</gene>
<dbReference type="OrthoDB" id="407518at2759"/>
<dbReference type="AlphaFoldDB" id="A0A6A6PWY0"/>
<dbReference type="Proteomes" id="UP000799767">
    <property type="component" value="Unassembled WGS sequence"/>
</dbReference>
<dbReference type="Pfam" id="PF00578">
    <property type="entry name" value="AhpC-TSA"/>
    <property type="match status" value="1"/>
</dbReference>
<protein>
    <recommendedName>
        <fullName evidence="1">Alkyl hydroperoxide reductase subunit C/ Thiol specific antioxidant domain-containing protein</fullName>
    </recommendedName>
</protein>
<dbReference type="EMBL" id="MU001634">
    <property type="protein sequence ID" value="KAF2484525.1"/>
    <property type="molecule type" value="Genomic_DNA"/>
</dbReference>
<dbReference type="GeneID" id="54474362"/>
<dbReference type="InterPro" id="IPR036249">
    <property type="entry name" value="Thioredoxin-like_sf"/>
</dbReference>
<evidence type="ECO:0000313" key="3">
    <source>
        <dbReference type="Proteomes" id="UP000799767"/>
    </source>
</evidence>
<feature type="domain" description="Alkyl hydroperoxide reductase subunit C/ Thiol specific antioxidant" evidence="1">
    <location>
        <begin position="16"/>
        <end position="124"/>
    </location>
</feature>
<evidence type="ECO:0000259" key="1">
    <source>
        <dbReference type="Pfam" id="PF00578"/>
    </source>
</evidence>
<dbReference type="RefSeq" id="XP_033591094.1">
    <property type="nucleotide sequence ID" value="XM_033733360.1"/>
</dbReference>
<reference evidence="2" key="1">
    <citation type="journal article" date="2020" name="Stud. Mycol.">
        <title>101 Dothideomycetes genomes: a test case for predicting lifestyles and emergence of pathogens.</title>
        <authorList>
            <person name="Haridas S."/>
            <person name="Albert R."/>
            <person name="Binder M."/>
            <person name="Bloem J."/>
            <person name="Labutti K."/>
            <person name="Salamov A."/>
            <person name="Andreopoulos B."/>
            <person name="Baker S."/>
            <person name="Barry K."/>
            <person name="Bills G."/>
            <person name="Bluhm B."/>
            <person name="Cannon C."/>
            <person name="Castanera R."/>
            <person name="Culley D."/>
            <person name="Daum C."/>
            <person name="Ezra D."/>
            <person name="Gonzalez J."/>
            <person name="Henrissat B."/>
            <person name="Kuo A."/>
            <person name="Liang C."/>
            <person name="Lipzen A."/>
            <person name="Lutzoni F."/>
            <person name="Magnuson J."/>
            <person name="Mondo S."/>
            <person name="Nolan M."/>
            <person name="Ohm R."/>
            <person name="Pangilinan J."/>
            <person name="Park H.-J."/>
            <person name="Ramirez L."/>
            <person name="Alfaro M."/>
            <person name="Sun H."/>
            <person name="Tritt A."/>
            <person name="Yoshinaga Y."/>
            <person name="Zwiers L.-H."/>
            <person name="Turgeon B."/>
            <person name="Goodwin S."/>
            <person name="Spatafora J."/>
            <person name="Crous P."/>
            <person name="Grigoriev I."/>
        </authorList>
    </citation>
    <scope>NUCLEOTIDE SEQUENCE</scope>
    <source>
        <strain evidence="2">CBS 113389</strain>
    </source>
</reference>
<sequence length="181" mass="20298">MAKSVQQFDSLVAESEFVFAVFYRGHWCPFCISWIKDLQRLVPEIQQKRGTAVIVTAEEEKFLTDVLAKTKFSGKTITDPDTSLVKELKSRNLVSVAITDRGGYPHGMIQPAVLVVNKEGKVIYQWAIQPSMMNLGGAKDRVSLQEVWEDVQGILTGDKTSMRTHFSRQSLSAGLKQKMFG</sequence>
<dbReference type="GO" id="GO:0016491">
    <property type="term" value="F:oxidoreductase activity"/>
    <property type="evidence" value="ECO:0007669"/>
    <property type="project" value="InterPro"/>
</dbReference>